<keyword evidence="3" id="KW-1185">Reference proteome</keyword>
<dbReference type="PANTHER" id="PTHR32278">
    <property type="entry name" value="F-BOX DOMAIN-CONTAINING PROTEIN"/>
    <property type="match status" value="1"/>
</dbReference>
<accession>A0A834TM82</accession>
<protein>
    <submittedName>
        <fullName evidence="2">Putative F-box protein PP2-B12</fullName>
    </submittedName>
</protein>
<dbReference type="CDD" id="cd22162">
    <property type="entry name" value="F-box_AtSKIP3-like"/>
    <property type="match status" value="1"/>
</dbReference>
<organism evidence="2 3">
    <name type="scientific">Senna tora</name>
    <dbReference type="NCBI Taxonomy" id="362788"/>
    <lineage>
        <taxon>Eukaryota</taxon>
        <taxon>Viridiplantae</taxon>
        <taxon>Streptophyta</taxon>
        <taxon>Embryophyta</taxon>
        <taxon>Tracheophyta</taxon>
        <taxon>Spermatophyta</taxon>
        <taxon>Magnoliopsida</taxon>
        <taxon>eudicotyledons</taxon>
        <taxon>Gunneridae</taxon>
        <taxon>Pentapetalae</taxon>
        <taxon>rosids</taxon>
        <taxon>fabids</taxon>
        <taxon>Fabales</taxon>
        <taxon>Fabaceae</taxon>
        <taxon>Caesalpinioideae</taxon>
        <taxon>Cassia clade</taxon>
        <taxon>Senna</taxon>
    </lineage>
</organism>
<reference evidence="2" key="1">
    <citation type="submission" date="2020-09" db="EMBL/GenBank/DDBJ databases">
        <title>Genome-Enabled Discovery of Anthraquinone Biosynthesis in Senna tora.</title>
        <authorList>
            <person name="Kang S.-H."/>
            <person name="Pandey R.P."/>
            <person name="Lee C.-M."/>
            <person name="Sim J.-S."/>
            <person name="Jeong J.-T."/>
            <person name="Choi B.-S."/>
            <person name="Jung M."/>
            <person name="Ginzburg D."/>
            <person name="Zhao K."/>
            <person name="Won S.Y."/>
            <person name="Oh T.-J."/>
            <person name="Yu Y."/>
            <person name="Kim N.-H."/>
            <person name="Lee O.R."/>
            <person name="Lee T.-H."/>
            <person name="Bashyal P."/>
            <person name="Kim T.-S."/>
            <person name="Lee W.-H."/>
            <person name="Kawkins C."/>
            <person name="Kim C.-K."/>
            <person name="Kim J.S."/>
            <person name="Ahn B.O."/>
            <person name="Rhee S.Y."/>
            <person name="Sohng J.K."/>
        </authorList>
    </citation>
    <scope>NUCLEOTIDE SEQUENCE</scope>
    <source>
        <tissue evidence="2">Leaf</tissue>
    </source>
</reference>
<name>A0A834TM82_9FABA</name>
<feature type="domain" description="F-box" evidence="1">
    <location>
        <begin position="4"/>
        <end position="50"/>
    </location>
</feature>
<evidence type="ECO:0000313" key="3">
    <source>
        <dbReference type="Proteomes" id="UP000634136"/>
    </source>
</evidence>
<dbReference type="InterPro" id="IPR036047">
    <property type="entry name" value="F-box-like_dom_sf"/>
</dbReference>
<gene>
    <name evidence="2" type="ORF">G2W53_023082</name>
</gene>
<dbReference type="PANTHER" id="PTHR32278:SF143">
    <property type="entry name" value="F-BOX PROTEIN PP2-B1"/>
    <property type="match status" value="1"/>
</dbReference>
<dbReference type="Proteomes" id="UP000634136">
    <property type="component" value="Unassembled WGS sequence"/>
</dbReference>
<dbReference type="AlphaFoldDB" id="A0A834TM82"/>
<dbReference type="Gene3D" id="1.20.1280.50">
    <property type="match status" value="1"/>
</dbReference>
<dbReference type="Pfam" id="PF14299">
    <property type="entry name" value="PP2"/>
    <property type="match status" value="1"/>
</dbReference>
<sequence>MGNENVFVGLPDECVAHVISFTTPADACRLTAVCKTLNSIADSDAVWDRFLPSDHLSILSTSPTSIPSSPSKKALYMALSHRPIIIDHGRKSFQLERMSGKKCYMLSARDLTIIWGPNPEYWEWKNLPDSRFEEVAELLAVCWLEIHGMIESHKLSSNTEYGAYLVFKMREGNQSGFSVRGLVVKNAEERRDGWLEIEMGRLFVSAHQLQQLHMTLKEVERLHWKRGLIVQGIELRPSNITI</sequence>
<dbReference type="EMBL" id="JAAIUW010000007">
    <property type="protein sequence ID" value="KAF7824938.1"/>
    <property type="molecule type" value="Genomic_DNA"/>
</dbReference>
<dbReference type="InterPro" id="IPR001810">
    <property type="entry name" value="F-box_dom"/>
</dbReference>
<dbReference type="PROSITE" id="PS50181">
    <property type="entry name" value="FBOX"/>
    <property type="match status" value="1"/>
</dbReference>
<dbReference type="InterPro" id="IPR025886">
    <property type="entry name" value="PP2-like"/>
</dbReference>
<evidence type="ECO:0000259" key="1">
    <source>
        <dbReference type="PROSITE" id="PS50181"/>
    </source>
</evidence>
<dbReference type="Pfam" id="PF12937">
    <property type="entry name" value="F-box-like"/>
    <property type="match status" value="1"/>
</dbReference>
<dbReference type="SUPFAM" id="SSF81383">
    <property type="entry name" value="F-box domain"/>
    <property type="match status" value="1"/>
</dbReference>
<dbReference type="SMART" id="SM00256">
    <property type="entry name" value="FBOX"/>
    <property type="match status" value="1"/>
</dbReference>
<proteinExistence type="predicted"/>
<comment type="caution">
    <text evidence="2">The sequence shown here is derived from an EMBL/GenBank/DDBJ whole genome shotgun (WGS) entry which is preliminary data.</text>
</comment>
<evidence type="ECO:0000313" key="2">
    <source>
        <dbReference type="EMBL" id="KAF7824938.1"/>
    </source>
</evidence>
<dbReference type="OrthoDB" id="1918565at2759"/>